<protein>
    <recommendedName>
        <fullName evidence="8">Tim44-like domain-containing protein</fullName>
    </recommendedName>
</protein>
<keyword evidence="3" id="KW-0999">Mitochondrion inner membrane</keyword>
<organism evidence="9 10">
    <name type="scientific">Brassica napus</name>
    <name type="common">Rape</name>
    <dbReference type="NCBI Taxonomy" id="3708"/>
    <lineage>
        <taxon>Eukaryota</taxon>
        <taxon>Viridiplantae</taxon>
        <taxon>Streptophyta</taxon>
        <taxon>Embryophyta</taxon>
        <taxon>Tracheophyta</taxon>
        <taxon>Spermatophyta</taxon>
        <taxon>Magnoliopsida</taxon>
        <taxon>eudicotyledons</taxon>
        <taxon>Gunneridae</taxon>
        <taxon>Pentapetalae</taxon>
        <taxon>rosids</taxon>
        <taxon>malvids</taxon>
        <taxon>Brassicales</taxon>
        <taxon>Brassicaceae</taxon>
        <taxon>Brassiceae</taxon>
        <taxon>Brassica</taxon>
    </lineage>
</organism>
<keyword evidence="4" id="KW-0809">Transit peptide</keyword>
<name>A0ABQ8BWZ5_BRANA</name>
<dbReference type="PANTHER" id="PTHR10721">
    <property type="entry name" value="MITOCHONDRIAL IMPORT INNER MEMBRANE TRANSLOCASE SUBUNIT TIM44"/>
    <property type="match status" value="1"/>
</dbReference>
<reference evidence="9 10" key="1">
    <citation type="submission" date="2021-05" db="EMBL/GenBank/DDBJ databases">
        <title>Genome Assembly of Synthetic Allotetraploid Brassica napus Reveals Homoeologous Exchanges between Subgenomes.</title>
        <authorList>
            <person name="Davis J.T."/>
        </authorList>
    </citation>
    <scope>NUCLEOTIDE SEQUENCE [LARGE SCALE GENOMIC DNA]</scope>
    <source>
        <strain evidence="10">cv. Da-Ae</strain>
        <tissue evidence="9">Seedling</tissue>
    </source>
</reference>
<evidence type="ECO:0000313" key="9">
    <source>
        <dbReference type="EMBL" id="KAH0909346.1"/>
    </source>
</evidence>
<accession>A0ABQ8BWZ5</accession>
<evidence type="ECO:0000256" key="2">
    <source>
        <dbReference type="ARBA" id="ARBA00009597"/>
    </source>
</evidence>
<dbReference type="InterPro" id="IPR007379">
    <property type="entry name" value="Tim44-like_dom"/>
</dbReference>
<sequence>ITTRGMASRKLIRDLLITKQPLFLQLAPSTGTRLGFMPANGFQRRQFSVFSDLTKKIRGEAESNPEFQRTVKEIKEKAQELNGVKEDLKVRTKEKTEQLYKQVDGVWTEAESVAKMVSSSVKDKFSAATEEVKESFKLGKEESAGTGTSTEEDHQQQQQTGTTEGVQNTLFEKFKSSMSSPLDLARKGLDIVKDELRGGSSRKKHLEYTPPPPFTGVRSTRTDLVVTPTKQSKLQQKWESLREKMQAHPAFKRLSGMSEPVVNKSQEIAEDVVERWETSDNPIVHKIQDLNEAVFNETDSGSTYKEIRRRDPSFSLPDFAAEVHEAIRPVLSAYSKGDAEALNKYCSTEVIERCTAERAALKSHGLFFDHKILHISEVEVEETKMMGTTPIIIVRFQTQEIFCVRDKNGKIKEGGQDTIHSVYYKWAMQQVEAGEESMYPIWRLRDVHKLDMSCLRIKLCPVKRVWKSLTTKFHKLRRSKNQTPNPVRCISFSQALFREEPYPTKERLLKRKSVVYVHKLFREPIWIPAKQWKPEKELVRENGIDVRAQEFINRMKAGMIAAARNS</sequence>
<evidence type="ECO:0000259" key="8">
    <source>
        <dbReference type="SMART" id="SM00978"/>
    </source>
</evidence>
<comment type="caution">
    <text evidence="9">The sequence shown here is derived from an EMBL/GenBank/DDBJ whole genome shotgun (WGS) entry which is preliminary data.</text>
</comment>
<dbReference type="Pfam" id="PF04280">
    <property type="entry name" value="Tim44"/>
    <property type="match status" value="1"/>
</dbReference>
<feature type="region of interest" description="Disordered" evidence="7">
    <location>
        <begin position="136"/>
        <end position="164"/>
    </location>
</feature>
<evidence type="ECO:0000256" key="5">
    <source>
        <dbReference type="ARBA" id="ARBA00023128"/>
    </source>
</evidence>
<comment type="subcellular location">
    <subcellularLocation>
        <location evidence="1">Mitochondrion inner membrane</location>
    </subcellularLocation>
</comment>
<keyword evidence="6" id="KW-0472">Membrane</keyword>
<dbReference type="Proteomes" id="UP000824890">
    <property type="component" value="Unassembled WGS sequence"/>
</dbReference>
<dbReference type="InterPro" id="IPR032710">
    <property type="entry name" value="NTF2-like_dom_sf"/>
</dbReference>
<gene>
    <name evidence="9" type="ORF">HID58_032667</name>
</gene>
<comment type="similarity">
    <text evidence="2">Belongs to the Tim44 family.</text>
</comment>
<feature type="domain" description="Tim44-like" evidence="8">
    <location>
        <begin position="300"/>
        <end position="449"/>
    </location>
</feature>
<keyword evidence="10" id="KW-1185">Reference proteome</keyword>
<dbReference type="SUPFAM" id="SSF54427">
    <property type="entry name" value="NTF2-like"/>
    <property type="match status" value="1"/>
</dbReference>
<feature type="non-terminal residue" evidence="9">
    <location>
        <position position="1"/>
    </location>
</feature>
<dbReference type="PANTHER" id="PTHR10721:SF1">
    <property type="entry name" value="MITOCHONDRIAL IMPORT INNER MEMBRANE TRANSLOCASE SUBUNIT TIM44"/>
    <property type="match status" value="1"/>
</dbReference>
<dbReference type="InterPro" id="IPR039544">
    <property type="entry name" value="Tim44-like"/>
</dbReference>
<keyword evidence="5" id="KW-0496">Mitochondrion</keyword>
<dbReference type="EMBL" id="JAGKQM010000009">
    <property type="protein sequence ID" value="KAH0909346.1"/>
    <property type="molecule type" value="Genomic_DNA"/>
</dbReference>
<evidence type="ECO:0000256" key="6">
    <source>
        <dbReference type="ARBA" id="ARBA00023136"/>
    </source>
</evidence>
<evidence type="ECO:0000256" key="3">
    <source>
        <dbReference type="ARBA" id="ARBA00022792"/>
    </source>
</evidence>
<proteinExistence type="inferred from homology"/>
<evidence type="ECO:0000256" key="7">
    <source>
        <dbReference type="SAM" id="MobiDB-lite"/>
    </source>
</evidence>
<dbReference type="Gene3D" id="3.10.450.240">
    <property type="match status" value="1"/>
</dbReference>
<dbReference type="SMART" id="SM00978">
    <property type="entry name" value="Tim44"/>
    <property type="match status" value="1"/>
</dbReference>
<evidence type="ECO:0000313" key="10">
    <source>
        <dbReference type="Proteomes" id="UP000824890"/>
    </source>
</evidence>
<evidence type="ECO:0000256" key="4">
    <source>
        <dbReference type="ARBA" id="ARBA00022946"/>
    </source>
</evidence>
<evidence type="ECO:0000256" key="1">
    <source>
        <dbReference type="ARBA" id="ARBA00004273"/>
    </source>
</evidence>